<feature type="non-terminal residue" evidence="1">
    <location>
        <position position="1"/>
    </location>
</feature>
<evidence type="ECO:0000313" key="2">
    <source>
        <dbReference type="Proteomes" id="UP001432322"/>
    </source>
</evidence>
<proteinExistence type="predicted"/>
<dbReference type="Proteomes" id="UP001432322">
    <property type="component" value="Unassembled WGS sequence"/>
</dbReference>
<protein>
    <submittedName>
        <fullName evidence="1">Uncharacterized protein</fullName>
    </submittedName>
</protein>
<dbReference type="AlphaFoldDB" id="A0AAV5W1G7"/>
<name>A0AAV5W1G7_9BILA</name>
<dbReference type="EMBL" id="BTSY01000004">
    <property type="protein sequence ID" value="GMT25428.1"/>
    <property type="molecule type" value="Genomic_DNA"/>
</dbReference>
<accession>A0AAV5W1G7</accession>
<organism evidence="1 2">
    <name type="scientific">Pristionchus fissidentatus</name>
    <dbReference type="NCBI Taxonomy" id="1538716"/>
    <lineage>
        <taxon>Eukaryota</taxon>
        <taxon>Metazoa</taxon>
        <taxon>Ecdysozoa</taxon>
        <taxon>Nematoda</taxon>
        <taxon>Chromadorea</taxon>
        <taxon>Rhabditida</taxon>
        <taxon>Rhabditina</taxon>
        <taxon>Diplogasteromorpha</taxon>
        <taxon>Diplogasteroidea</taxon>
        <taxon>Neodiplogasteridae</taxon>
        <taxon>Pristionchus</taxon>
    </lineage>
</organism>
<reference evidence="1" key="1">
    <citation type="submission" date="2023-10" db="EMBL/GenBank/DDBJ databases">
        <title>Genome assembly of Pristionchus species.</title>
        <authorList>
            <person name="Yoshida K."/>
            <person name="Sommer R.J."/>
        </authorList>
    </citation>
    <scope>NUCLEOTIDE SEQUENCE</scope>
    <source>
        <strain evidence="1">RS5133</strain>
    </source>
</reference>
<comment type="caution">
    <text evidence="1">The sequence shown here is derived from an EMBL/GenBank/DDBJ whole genome shotgun (WGS) entry which is preliminary data.</text>
</comment>
<evidence type="ECO:0000313" key="1">
    <source>
        <dbReference type="EMBL" id="GMT25428.1"/>
    </source>
</evidence>
<feature type="non-terminal residue" evidence="1">
    <location>
        <position position="114"/>
    </location>
</feature>
<gene>
    <name evidence="1" type="ORF">PFISCL1PPCAC_16725</name>
</gene>
<sequence length="114" mass="13323">VLDTTTMEILSLKLPKTLNDSTRYSYYMVVDVHGGEIDVCRRMNTEDTWIGTNEICKTKFPEALKNFAEAALARDIQERGEEEKIKREEDVDQNMNSLIEKINRIQLRVDELER</sequence>
<keyword evidence="2" id="KW-1185">Reference proteome</keyword>